<name>A0ABS5CBC4_9BACL</name>
<evidence type="ECO:0000313" key="11">
    <source>
        <dbReference type="EMBL" id="MBP3963281.1"/>
    </source>
</evidence>
<evidence type="ECO:0000256" key="2">
    <source>
        <dbReference type="ARBA" id="ARBA00004936"/>
    </source>
</evidence>
<keyword evidence="5 9" id="KW-0812">Transmembrane</keyword>
<evidence type="ECO:0000313" key="12">
    <source>
        <dbReference type="Proteomes" id="UP000673394"/>
    </source>
</evidence>
<reference evidence="11 12" key="1">
    <citation type="submission" date="2021-04" db="EMBL/GenBank/DDBJ databases">
        <title>Paenibacillus sp. DLE-14 whole genome sequence.</title>
        <authorList>
            <person name="Ham Y.J."/>
        </authorList>
    </citation>
    <scope>NUCLEOTIDE SEQUENCE [LARGE SCALE GENOMIC DNA]</scope>
    <source>
        <strain evidence="11 12">DLE-14</strain>
    </source>
</reference>
<organism evidence="11 12">
    <name type="scientific">Paenibacillus lignilyticus</name>
    <dbReference type="NCBI Taxonomy" id="1172615"/>
    <lineage>
        <taxon>Bacteria</taxon>
        <taxon>Bacillati</taxon>
        <taxon>Bacillota</taxon>
        <taxon>Bacilli</taxon>
        <taxon>Bacillales</taxon>
        <taxon>Paenibacillaceae</taxon>
        <taxon>Paenibacillus</taxon>
    </lineage>
</organism>
<sequence>MNHFPIHQRGTLLSLNQEKNARIPLFYLAIALFFAKMLLLRYFLFHEIDVSHIFADLGAILVLLSVIELVTPSKLRTAIYGAVNLIYSFALFSSAVYFEHFGNVPTYTALYELHQVTKIGSSVESTIQLNHFLFFADLAIGLAIWIITTVRGSRRRRSWSSNGGYSKRSVTPIYRVVMTLILILSFALSARVIQVGMPIENELVEAEQEGFLNYQISAAIKAAQDNSVAAEGDIDKITQEASDLQTSYPYKDGAGGAPAAYYGTQKGKNLIIIQMEAFQNFPIHLSVGGQELTPVLNKLADESFYFPNVFQQIGQGNTSDAEFMSNTSIYPTAKIAMSTGYGDRDIPSLPKLLKKSGYVTNTFHVNDVTFWDRNKLYAALGFDHYFDKPYYKNDHYNSFGASDEELFRVGVEKLQEVSGGSKPYYGQFITVSNHFPFEVPLDRMKMKLPEQLKGTQLGNYLLGVNYTDYAIGTLIDKLKATGQWDNTVLVLYGDHFGLQPDENDPAFVKQALGIKYDPQVSRFNIPLIIHAPGQQGKVVERVGGQLDIMPTVANLLGVSLKDEQFTAFGHDLLNVDRNVFGTRYYLPTGSFYNDDILFVPGKGFEDGKAVNIRTLEPVTNLTPYRSDYDYVMQLMDVSDRYVKSLPQRH</sequence>
<feature type="transmembrane region" description="Helical" evidence="9">
    <location>
        <begin position="25"/>
        <end position="44"/>
    </location>
</feature>
<evidence type="ECO:0000256" key="8">
    <source>
        <dbReference type="PIRNR" id="PIRNR005091"/>
    </source>
</evidence>
<dbReference type="EMBL" id="JAGKSP010000003">
    <property type="protein sequence ID" value="MBP3963281.1"/>
    <property type="molecule type" value="Genomic_DNA"/>
</dbReference>
<dbReference type="InterPro" id="IPR017850">
    <property type="entry name" value="Alkaline_phosphatase_core_sf"/>
</dbReference>
<dbReference type="Pfam" id="PF00884">
    <property type="entry name" value="Sulfatase"/>
    <property type="match status" value="1"/>
</dbReference>
<evidence type="ECO:0000256" key="6">
    <source>
        <dbReference type="ARBA" id="ARBA00022989"/>
    </source>
</evidence>
<comment type="subcellular location">
    <subcellularLocation>
        <location evidence="1">Cell membrane</location>
        <topology evidence="1">Multi-pass membrane protein</topology>
    </subcellularLocation>
</comment>
<evidence type="ECO:0000256" key="3">
    <source>
        <dbReference type="ARBA" id="ARBA00009983"/>
    </source>
</evidence>
<dbReference type="InterPro" id="IPR050448">
    <property type="entry name" value="OpgB/LTA_synthase_biosynth"/>
</dbReference>
<feature type="transmembrane region" description="Helical" evidence="9">
    <location>
        <begin position="78"/>
        <end position="98"/>
    </location>
</feature>
<dbReference type="CDD" id="cd16015">
    <property type="entry name" value="LTA_synthase"/>
    <property type="match status" value="1"/>
</dbReference>
<comment type="pathway">
    <text evidence="2">Cell wall biogenesis; lipoteichoic acid biosynthesis.</text>
</comment>
<keyword evidence="6 9" id="KW-1133">Transmembrane helix</keyword>
<comment type="caution">
    <text evidence="11">The sequence shown here is derived from an EMBL/GenBank/DDBJ whole genome shotgun (WGS) entry which is preliminary data.</text>
</comment>
<keyword evidence="4 8" id="KW-1003">Cell membrane</keyword>
<evidence type="ECO:0000259" key="10">
    <source>
        <dbReference type="Pfam" id="PF00884"/>
    </source>
</evidence>
<dbReference type="PANTHER" id="PTHR47371:SF3">
    <property type="entry name" value="PHOSPHOGLYCEROL TRANSFERASE I"/>
    <property type="match status" value="1"/>
</dbReference>
<keyword evidence="7 8" id="KW-0472">Membrane</keyword>
<gene>
    <name evidence="11" type="ORF">I8J30_11260</name>
</gene>
<accession>A0ABS5CBC4</accession>
<dbReference type="Gene3D" id="3.40.720.10">
    <property type="entry name" value="Alkaline Phosphatase, subunit A"/>
    <property type="match status" value="1"/>
</dbReference>
<dbReference type="SUPFAM" id="SSF53649">
    <property type="entry name" value="Alkaline phosphatase-like"/>
    <property type="match status" value="1"/>
</dbReference>
<dbReference type="PIRSF" id="PIRSF005091">
    <property type="entry name" value="Mmb_sulf_HI1246"/>
    <property type="match status" value="1"/>
</dbReference>
<feature type="transmembrane region" description="Helical" evidence="9">
    <location>
        <begin position="50"/>
        <end position="71"/>
    </location>
</feature>
<feature type="domain" description="Sulfatase N-terminal" evidence="10">
    <location>
        <begin position="268"/>
        <end position="558"/>
    </location>
</feature>
<dbReference type="Gene3D" id="3.30.1120.170">
    <property type="match status" value="1"/>
</dbReference>
<feature type="transmembrane region" description="Helical" evidence="9">
    <location>
        <begin position="173"/>
        <end position="193"/>
    </location>
</feature>
<evidence type="ECO:0000256" key="4">
    <source>
        <dbReference type="ARBA" id="ARBA00022475"/>
    </source>
</evidence>
<keyword evidence="12" id="KW-1185">Reference proteome</keyword>
<dbReference type="Proteomes" id="UP000673394">
    <property type="component" value="Unassembled WGS sequence"/>
</dbReference>
<comment type="similarity">
    <text evidence="3 8">Belongs to the LTA synthase family.</text>
</comment>
<evidence type="ECO:0000256" key="7">
    <source>
        <dbReference type="ARBA" id="ARBA00023136"/>
    </source>
</evidence>
<evidence type="ECO:0000256" key="5">
    <source>
        <dbReference type="ARBA" id="ARBA00022692"/>
    </source>
</evidence>
<proteinExistence type="inferred from homology"/>
<feature type="transmembrane region" description="Helical" evidence="9">
    <location>
        <begin position="132"/>
        <end position="152"/>
    </location>
</feature>
<dbReference type="InterPro" id="IPR000917">
    <property type="entry name" value="Sulfatase_N"/>
</dbReference>
<protein>
    <submittedName>
        <fullName evidence="11">Sulfatase-like hydrolase/transferase</fullName>
    </submittedName>
</protein>
<evidence type="ECO:0000256" key="9">
    <source>
        <dbReference type="SAM" id="Phobius"/>
    </source>
</evidence>
<dbReference type="InterPro" id="IPR012160">
    <property type="entry name" value="LtaS-like"/>
</dbReference>
<evidence type="ECO:0000256" key="1">
    <source>
        <dbReference type="ARBA" id="ARBA00004651"/>
    </source>
</evidence>
<dbReference type="PANTHER" id="PTHR47371">
    <property type="entry name" value="LIPOTEICHOIC ACID SYNTHASE"/>
    <property type="match status" value="1"/>
</dbReference>